<evidence type="ECO:0000256" key="1">
    <source>
        <dbReference type="SAM" id="MobiDB-lite"/>
    </source>
</evidence>
<comment type="caution">
    <text evidence="2">The sequence shown here is derived from an EMBL/GenBank/DDBJ whole genome shotgun (WGS) entry which is preliminary data.</text>
</comment>
<name>A0ABU2H4Q2_9ACTN</name>
<evidence type="ECO:0000313" key="2">
    <source>
        <dbReference type="EMBL" id="MDS1269820.1"/>
    </source>
</evidence>
<gene>
    <name evidence="2" type="ORF">RIF23_05870</name>
</gene>
<accession>A0ABU2H4Q2</accession>
<dbReference type="EMBL" id="JAVLVT010000002">
    <property type="protein sequence ID" value="MDS1269820.1"/>
    <property type="molecule type" value="Genomic_DNA"/>
</dbReference>
<dbReference type="Proteomes" id="UP001250214">
    <property type="component" value="Unassembled WGS sequence"/>
</dbReference>
<protein>
    <submittedName>
        <fullName evidence="2">Acyl-CoA carboxylase subunit epsilon</fullName>
    </submittedName>
</protein>
<evidence type="ECO:0000313" key="3">
    <source>
        <dbReference type="Proteomes" id="UP001250214"/>
    </source>
</evidence>
<organism evidence="2 3">
    <name type="scientific">Lipingzhangella rawalii</name>
    <dbReference type="NCBI Taxonomy" id="2055835"/>
    <lineage>
        <taxon>Bacteria</taxon>
        <taxon>Bacillati</taxon>
        <taxon>Actinomycetota</taxon>
        <taxon>Actinomycetes</taxon>
        <taxon>Streptosporangiales</taxon>
        <taxon>Nocardiopsidaceae</taxon>
        <taxon>Lipingzhangella</taxon>
    </lineage>
</organism>
<keyword evidence="3" id="KW-1185">Reference proteome</keyword>
<feature type="region of interest" description="Disordered" evidence="1">
    <location>
        <begin position="34"/>
        <end position="77"/>
    </location>
</feature>
<proteinExistence type="predicted"/>
<dbReference type="Pfam" id="PF13822">
    <property type="entry name" value="ACC_epsilon"/>
    <property type="match status" value="1"/>
</dbReference>
<dbReference type="InterPro" id="IPR032716">
    <property type="entry name" value="ACC_epsilon"/>
</dbReference>
<sequence length="77" mass="8253">MTEPTGEQPHLHVVRGEPTAEELAAITTTLAARARQRAAAAATTTAHPRPPWGAPEASLRRMPTPGPDAWRRSMHPG</sequence>
<dbReference type="RefSeq" id="WP_310911355.1">
    <property type="nucleotide sequence ID" value="NZ_JAVLVT010000002.1"/>
</dbReference>
<feature type="compositionally biased region" description="Low complexity" evidence="1">
    <location>
        <begin position="34"/>
        <end position="46"/>
    </location>
</feature>
<reference evidence="3" key="1">
    <citation type="submission" date="2023-07" db="EMBL/GenBank/DDBJ databases">
        <title>Novel species in the genus Lipingzhangella isolated from Sambhar Salt Lake.</title>
        <authorList>
            <person name="Jiya N."/>
            <person name="Kajale S."/>
            <person name="Sharma A."/>
        </authorList>
    </citation>
    <scope>NUCLEOTIDE SEQUENCE [LARGE SCALE GENOMIC DNA]</scope>
    <source>
        <strain evidence="3">LS1_29</strain>
    </source>
</reference>